<evidence type="ECO:0000256" key="11">
    <source>
        <dbReference type="HAMAP-Rule" id="MF_00036"/>
    </source>
</evidence>
<feature type="binding site" evidence="11">
    <location>
        <position position="669"/>
    </location>
    <ligand>
        <name>Zn(2+)</name>
        <dbReference type="ChEBI" id="CHEBI:29105"/>
    </ligand>
</feature>
<dbReference type="PRINTS" id="PR00980">
    <property type="entry name" value="TRNASYNTHALA"/>
</dbReference>
<feature type="coiled-coil region" evidence="12">
    <location>
        <begin position="724"/>
        <end position="758"/>
    </location>
</feature>
<keyword evidence="12" id="KW-0175">Coiled coil</keyword>
<comment type="cofactor">
    <cofactor evidence="11">
        <name>Zn(2+)</name>
        <dbReference type="ChEBI" id="CHEBI:29105"/>
    </cofactor>
    <text evidence="11">Binds 1 zinc ion per subunit.</text>
</comment>
<dbReference type="Pfam" id="PF07973">
    <property type="entry name" value="tRNA_SAD"/>
    <property type="match status" value="1"/>
</dbReference>
<organism evidence="14 15">
    <name type="scientific">Pseudomonas maioricensis</name>
    <dbReference type="NCBI Taxonomy" id="1766623"/>
    <lineage>
        <taxon>Bacteria</taxon>
        <taxon>Pseudomonadati</taxon>
        <taxon>Pseudomonadota</taxon>
        <taxon>Gammaproteobacteria</taxon>
        <taxon>Pseudomonadales</taxon>
        <taxon>Pseudomonadaceae</taxon>
        <taxon>Pseudomonas</taxon>
    </lineage>
</organism>
<dbReference type="Pfam" id="PF01411">
    <property type="entry name" value="tRNA-synt_2c"/>
    <property type="match status" value="1"/>
</dbReference>
<dbReference type="InterPro" id="IPR009000">
    <property type="entry name" value="Transl_B-barrel_sf"/>
</dbReference>
<dbReference type="RefSeq" id="WP_243246693.1">
    <property type="nucleotide sequence ID" value="NZ_LOHG01000007.1"/>
</dbReference>
<comment type="domain">
    <text evidence="11">Consists of three domains; the N-terminal catalytic domain, the editing domain and the C-terminal C-Ala domain. The editing domain removes incorrectly charged amino acids, while the C-Ala domain, along with tRNA(Ala), serves as a bridge to cooperatively bring together the editing and aminoacylation centers thus stimulating deacylation of misacylated tRNAs.</text>
</comment>
<dbReference type="Gene3D" id="6.10.250.550">
    <property type="match status" value="1"/>
</dbReference>
<keyword evidence="3 11" id="KW-0436">Ligase</keyword>
<dbReference type="CDD" id="cd00673">
    <property type="entry name" value="AlaRS_core"/>
    <property type="match status" value="1"/>
</dbReference>
<dbReference type="InterPro" id="IPR045864">
    <property type="entry name" value="aa-tRNA-synth_II/BPL/LPL"/>
</dbReference>
<keyword evidence="8 11" id="KW-0694">RNA-binding</keyword>
<dbReference type="Gene3D" id="3.10.310.40">
    <property type="match status" value="1"/>
</dbReference>
<feature type="binding site" evidence="11">
    <location>
        <position position="562"/>
    </location>
    <ligand>
        <name>Zn(2+)</name>
        <dbReference type="ChEBI" id="CHEBI:29105"/>
    </ligand>
</feature>
<reference evidence="14 15" key="1">
    <citation type="submission" date="2015-12" db="EMBL/GenBank/DDBJ databases">
        <title>Phylogenomics in the description of a new species in the Pseudomonas syringae group.</title>
        <authorList>
            <person name="Busquets A."/>
            <person name="Gomila M."/>
            <person name="Beiki F."/>
            <person name="Rahimian H."/>
            <person name="Mulet M."/>
            <person name="Sanchez D."/>
            <person name="Garcia-Valdes E."/>
            <person name="Lalucat J."/>
        </authorList>
    </citation>
    <scope>NUCLEOTIDE SEQUENCE [LARGE SCALE GENOMIC DNA]</scope>
    <source>
        <strain evidence="14 15">S25</strain>
    </source>
</reference>
<evidence type="ECO:0000256" key="12">
    <source>
        <dbReference type="SAM" id="Coils"/>
    </source>
</evidence>
<keyword evidence="9 11" id="KW-0648">Protein biosynthesis</keyword>
<dbReference type="InterPro" id="IPR003156">
    <property type="entry name" value="DHHA1_dom"/>
</dbReference>
<dbReference type="GO" id="GO:0016874">
    <property type="term" value="F:ligase activity"/>
    <property type="evidence" value="ECO:0007669"/>
    <property type="project" value="UniProtKB-KW"/>
</dbReference>
<dbReference type="PROSITE" id="PS50860">
    <property type="entry name" value="AA_TRNA_LIGASE_II_ALA"/>
    <property type="match status" value="1"/>
</dbReference>
<dbReference type="InterPro" id="IPR018162">
    <property type="entry name" value="Ala-tRNA-ligase_IIc_anticod-bd"/>
</dbReference>
<dbReference type="InterPro" id="IPR050058">
    <property type="entry name" value="Ala-tRNA_ligase"/>
</dbReference>
<keyword evidence="7 11" id="KW-0067">ATP-binding</keyword>
<dbReference type="InterPro" id="IPR018164">
    <property type="entry name" value="Ala-tRNA-synth_IIc_N"/>
</dbReference>
<dbReference type="Pfam" id="PF02272">
    <property type="entry name" value="DHHA1"/>
    <property type="match status" value="1"/>
</dbReference>
<evidence type="ECO:0000256" key="2">
    <source>
        <dbReference type="ARBA" id="ARBA00022555"/>
    </source>
</evidence>
<dbReference type="SUPFAM" id="SSF101353">
    <property type="entry name" value="Putative anticodon-binding domain of alanyl-tRNA synthetase (AlaRS)"/>
    <property type="match status" value="1"/>
</dbReference>
<evidence type="ECO:0000256" key="8">
    <source>
        <dbReference type="ARBA" id="ARBA00022884"/>
    </source>
</evidence>
<gene>
    <name evidence="11" type="primary">alaS</name>
    <name evidence="14" type="ORF">AUC61_13200</name>
</gene>
<dbReference type="InterPro" id="IPR002318">
    <property type="entry name" value="Ala-tRNA-lgiase_IIc"/>
</dbReference>
<evidence type="ECO:0000256" key="5">
    <source>
        <dbReference type="ARBA" id="ARBA00022741"/>
    </source>
</evidence>
<dbReference type="SUPFAM" id="SSF55186">
    <property type="entry name" value="ThrRS/AlaRS common domain"/>
    <property type="match status" value="1"/>
</dbReference>
<evidence type="ECO:0000256" key="7">
    <source>
        <dbReference type="ARBA" id="ARBA00022840"/>
    </source>
</evidence>
<keyword evidence="15" id="KW-1185">Reference proteome</keyword>
<evidence type="ECO:0000256" key="1">
    <source>
        <dbReference type="ARBA" id="ARBA00008226"/>
    </source>
</evidence>
<dbReference type="SMART" id="SM00863">
    <property type="entry name" value="tRNA_SAD"/>
    <property type="match status" value="1"/>
</dbReference>
<sequence>MKSAEIREAFLGFFEEQGHTRVASSSLIPGNDPTLLFTNAGMNQFKDCFLGQEKRAYTRAVTSQKCVRAGGKHNDLENVGYTARHHTFFEMLGNFSFGDYFKRDAITYAWTFLTSEKWLNLPKDKLWVTVYASDDEAYDIWTKDIGVPAERMVRIGDNKGAPYASDNFWTMGDTGPCGPCTEIFFDHGPEIWGGPPGSPEEDGDRYIEIWNNVFMQFNRTADGVLHPLPAPSVDTGMGLERVSAVLQHVNSNYEIDLFQSLLAAAAKAIGCSNDNQASLKVVADHIRSCGFLIADGVLPSNEGRGYVLRRIIRRACRHGNKLGAKGSFFYQIVAALVAEMGTAFPELVQQQAHIERVLKAEEEQFAKTLEQGLKILEQDLAELKGNVVPGDVVFKLYDTYGFPMDLTGDIARERNLTLDEEGFEREMDAQRVRARSASSFGMDYNSLVKVDVATEFTGYTATRGEAKIVALYKEGQKVEQLNEGEEGVVVLDKTPFYAESGGQIGDGGSLLAGATRFDVRDTTKTGGAFLHHGVVAAGTLTVGASVDTEVDAEVRNATALNHSATHLLHAALRQVLGEHVQQKGSLVDSQRLRFDFSHFEAIKPEQLKALEDIVNAEIRKNTAVETVETDIETAKARGAMALFGEKYGDSVRVLSMGGDFSVELCGGIHANRTGDIAVFKIVSEGGVAAGVRRIEAVTGAAALGYLNAAEDQLKDAATLVKGNRENLLDKLTAVLERNRLLEKQLEQLQAKAASAAGDDLFSSALDVKGVKVLAVRLDGQDGKALLALVDQLKNKLGRAVILLGSVHEDKVVLVAGVTKDLTGQLKAGDLMKQAAAAVGGKGGGRPDMAQGGGVDAGALDAALALTVPFVEQGI</sequence>
<dbReference type="SUPFAM" id="SSF50447">
    <property type="entry name" value="Translation proteins"/>
    <property type="match status" value="1"/>
</dbReference>
<keyword evidence="5 11" id="KW-0547">Nucleotide-binding</keyword>
<evidence type="ECO:0000256" key="3">
    <source>
        <dbReference type="ARBA" id="ARBA00022598"/>
    </source>
</evidence>
<keyword evidence="6 11" id="KW-0862">Zinc</keyword>
<dbReference type="Gene3D" id="2.40.30.130">
    <property type="match status" value="1"/>
</dbReference>
<dbReference type="EC" id="6.1.1.7" evidence="11"/>
<proteinExistence type="inferred from homology"/>
<dbReference type="InterPro" id="IPR018163">
    <property type="entry name" value="Thr/Ala-tRNA-synth_IIc_edit"/>
</dbReference>
<dbReference type="InterPro" id="IPR023033">
    <property type="entry name" value="Ala_tRNA_ligase_euk/bac"/>
</dbReference>
<feature type="binding site" evidence="11">
    <location>
        <position position="566"/>
    </location>
    <ligand>
        <name>Zn(2+)</name>
        <dbReference type="ChEBI" id="CHEBI:29105"/>
    </ligand>
</feature>
<dbReference type="InterPro" id="IPR012947">
    <property type="entry name" value="tRNA_SAD"/>
</dbReference>
<dbReference type="PANTHER" id="PTHR11777:SF9">
    <property type="entry name" value="ALANINE--TRNA LIGASE, CYTOPLASMIC"/>
    <property type="match status" value="1"/>
</dbReference>
<evidence type="ECO:0000259" key="13">
    <source>
        <dbReference type="PROSITE" id="PS50860"/>
    </source>
</evidence>
<dbReference type="HAMAP" id="MF_00036_B">
    <property type="entry name" value="Ala_tRNA_synth_B"/>
    <property type="match status" value="1"/>
</dbReference>
<dbReference type="NCBIfam" id="TIGR00344">
    <property type="entry name" value="alaS"/>
    <property type="match status" value="1"/>
</dbReference>
<keyword evidence="4 11" id="KW-0479">Metal-binding</keyword>
<evidence type="ECO:0000313" key="14">
    <source>
        <dbReference type="EMBL" id="MCI8210495.1"/>
    </source>
</evidence>
<dbReference type="Gene3D" id="3.30.980.10">
    <property type="entry name" value="Threonyl-trna Synthetase, Chain A, domain 2"/>
    <property type="match status" value="1"/>
</dbReference>
<dbReference type="SUPFAM" id="SSF55681">
    <property type="entry name" value="Class II aaRS and biotin synthetases"/>
    <property type="match status" value="1"/>
</dbReference>
<feature type="domain" description="Alanyl-transfer RNA synthetases family profile" evidence="13">
    <location>
        <begin position="1"/>
        <end position="708"/>
    </location>
</feature>
<comment type="similarity">
    <text evidence="1 11">Belongs to the class-II aminoacyl-tRNA synthetase family.</text>
</comment>
<evidence type="ECO:0000256" key="9">
    <source>
        <dbReference type="ARBA" id="ARBA00022917"/>
    </source>
</evidence>
<evidence type="ECO:0000256" key="10">
    <source>
        <dbReference type="ARBA" id="ARBA00023146"/>
    </source>
</evidence>
<dbReference type="Gene3D" id="3.30.54.20">
    <property type="match status" value="1"/>
</dbReference>
<dbReference type="EMBL" id="LOHG01000007">
    <property type="protein sequence ID" value="MCI8210495.1"/>
    <property type="molecule type" value="Genomic_DNA"/>
</dbReference>
<evidence type="ECO:0000313" key="15">
    <source>
        <dbReference type="Proteomes" id="UP001320513"/>
    </source>
</evidence>
<comment type="subcellular location">
    <subcellularLocation>
        <location evidence="11">Cytoplasm</location>
    </subcellularLocation>
</comment>
<dbReference type="PANTHER" id="PTHR11777">
    <property type="entry name" value="ALANYL-TRNA SYNTHETASE"/>
    <property type="match status" value="1"/>
</dbReference>
<keyword evidence="2 11" id="KW-0820">tRNA-binding</keyword>
<comment type="caution">
    <text evidence="14">The sequence shown here is derived from an EMBL/GenBank/DDBJ whole genome shotgun (WGS) entry which is preliminary data.</text>
</comment>
<comment type="catalytic activity">
    <reaction evidence="11">
        <text>tRNA(Ala) + L-alanine + ATP = L-alanyl-tRNA(Ala) + AMP + diphosphate</text>
        <dbReference type="Rhea" id="RHEA:12540"/>
        <dbReference type="Rhea" id="RHEA-COMP:9657"/>
        <dbReference type="Rhea" id="RHEA-COMP:9923"/>
        <dbReference type="ChEBI" id="CHEBI:30616"/>
        <dbReference type="ChEBI" id="CHEBI:33019"/>
        <dbReference type="ChEBI" id="CHEBI:57972"/>
        <dbReference type="ChEBI" id="CHEBI:78442"/>
        <dbReference type="ChEBI" id="CHEBI:78497"/>
        <dbReference type="ChEBI" id="CHEBI:456215"/>
        <dbReference type="EC" id="6.1.1.7"/>
    </reaction>
</comment>
<dbReference type="InterPro" id="IPR018165">
    <property type="entry name" value="Ala-tRNA-synth_IIc_core"/>
</dbReference>
<keyword evidence="10 11" id="KW-0030">Aminoacyl-tRNA synthetase</keyword>
<name>A0ABS9ZIT7_9PSED</name>
<keyword evidence="11" id="KW-0963">Cytoplasm</keyword>
<protein>
    <recommendedName>
        <fullName evidence="11">Alanine--tRNA ligase</fullName>
        <ecNumber evidence="11">6.1.1.7</ecNumber>
    </recommendedName>
    <alternativeName>
        <fullName evidence="11">Alanyl-tRNA synthetase</fullName>
        <shortName evidence="11">AlaRS</shortName>
    </alternativeName>
</protein>
<feature type="binding site" evidence="11">
    <location>
        <position position="665"/>
    </location>
    <ligand>
        <name>Zn(2+)</name>
        <dbReference type="ChEBI" id="CHEBI:29105"/>
    </ligand>
</feature>
<comment type="function">
    <text evidence="11">Catalyzes the attachment of alanine to tRNA(Ala) in a two-step reaction: alanine is first activated by ATP to form Ala-AMP and then transferred to the acceptor end of tRNA(Ala). Also edits incorrectly charged Ser-tRNA(Ala) and Gly-tRNA(Ala) via its editing domain.</text>
</comment>
<evidence type="ECO:0000256" key="4">
    <source>
        <dbReference type="ARBA" id="ARBA00022723"/>
    </source>
</evidence>
<evidence type="ECO:0000256" key="6">
    <source>
        <dbReference type="ARBA" id="ARBA00022833"/>
    </source>
</evidence>
<dbReference type="Proteomes" id="UP001320513">
    <property type="component" value="Unassembled WGS sequence"/>
</dbReference>
<accession>A0ABS9ZIT7</accession>
<dbReference type="Gene3D" id="3.30.930.10">
    <property type="entry name" value="Bira Bifunctional Protein, Domain 2"/>
    <property type="match status" value="1"/>
</dbReference>